<evidence type="ECO:0000313" key="6">
    <source>
        <dbReference type="Proteomes" id="UP000276133"/>
    </source>
</evidence>
<organism evidence="5 6">
    <name type="scientific">Brachionus plicatilis</name>
    <name type="common">Marine rotifer</name>
    <name type="synonym">Brachionus muelleri</name>
    <dbReference type="NCBI Taxonomy" id="10195"/>
    <lineage>
        <taxon>Eukaryota</taxon>
        <taxon>Metazoa</taxon>
        <taxon>Spiralia</taxon>
        <taxon>Gnathifera</taxon>
        <taxon>Rotifera</taxon>
        <taxon>Eurotatoria</taxon>
        <taxon>Monogononta</taxon>
        <taxon>Pseudotrocha</taxon>
        <taxon>Ploima</taxon>
        <taxon>Brachionidae</taxon>
        <taxon>Brachionus</taxon>
    </lineage>
</organism>
<sequence length="358" mass="40053">MFAKGKPMQQPPPQQLLPIETQAKEKLTGYVYEFLIHIGAKNSANTLFNEVRLEKPVPIGDAPGFLYSWWNVFWDLYCAATPERRDSFEPSNEAKLFHEYMPQGQGNPMMNPAQHQRFNSGGQRPIRMPMEFNPNGNPMGQDPNRVQPGMSPISRLTPPGNRMQPGMPMQGNFNGAPNPQMRGPPNQAPTPGLPNSQQMTNGPMSPMSMSMQQQQRWNPNGNQVCPPQQPGQPGQGLQPPPPPMNYPPGSSPLNYQNVQMGGHHGGPGTPNLMPSPQDTNNDFNNLMKNVPNQFQEQNMGHMVPMNQEMNMNNEMIDSIKHSPMQSIQVNRHPNEEHNVANQMNDLNYGGFNDPSLFQ</sequence>
<feature type="compositionally biased region" description="Polar residues" evidence="4">
    <location>
        <begin position="272"/>
        <end position="287"/>
    </location>
</feature>
<dbReference type="PANTHER" id="PTHR12610:SF12">
    <property type="entry name" value="SEQUENCE-SPECIFIC SINGLE-STRANDED DNA-BINDING PROTEIN, ISOFORM D"/>
    <property type="match status" value="1"/>
</dbReference>
<evidence type="ECO:0000256" key="2">
    <source>
        <dbReference type="ARBA" id="ARBA00023125"/>
    </source>
</evidence>
<dbReference type="InterPro" id="IPR006594">
    <property type="entry name" value="LisH"/>
</dbReference>
<protein>
    <submittedName>
        <fullName evidence="5">Single-stranded DNA-binding 3-like isoform X1</fullName>
    </submittedName>
</protein>
<gene>
    <name evidence="5" type="ORF">BpHYR1_004999</name>
</gene>
<dbReference type="OrthoDB" id="5600002at2759"/>
<dbReference type="PANTHER" id="PTHR12610">
    <property type="entry name" value="SINGLE STRANDED DNA BINDING PROTEIN"/>
    <property type="match status" value="1"/>
</dbReference>
<feature type="compositionally biased region" description="Low complexity" evidence="4">
    <location>
        <begin position="203"/>
        <end position="237"/>
    </location>
</feature>
<keyword evidence="6" id="KW-1185">Reference proteome</keyword>
<comment type="caution">
    <text evidence="5">The sequence shown here is derived from an EMBL/GenBank/DDBJ whole genome shotgun (WGS) entry which is preliminary data.</text>
</comment>
<feature type="region of interest" description="Disordered" evidence="4">
    <location>
        <begin position="136"/>
        <end position="287"/>
    </location>
</feature>
<dbReference type="InterPro" id="IPR008116">
    <property type="entry name" value="SSDP_DNA-bd"/>
</dbReference>
<name>A0A3M7QKU8_BRAPC</name>
<feature type="compositionally biased region" description="Polar residues" evidence="4">
    <location>
        <begin position="193"/>
        <end position="202"/>
    </location>
</feature>
<accession>A0A3M7QKU8</accession>
<dbReference type="PROSITE" id="PS50896">
    <property type="entry name" value="LISH"/>
    <property type="match status" value="1"/>
</dbReference>
<dbReference type="GO" id="GO:0003697">
    <property type="term" value="F:single-stranded DNA binding"/>
    <property type="evidence" value="ECO:0007669"/>
    <property type="project" value="InterPro"/>
</dbReference>
<feature type="compositionally biased region" description="Pro residues" evidence="4">
    <location>
        <begin position="238"/>
        <end position="250"/>
    </location>
</feature>
<dbReference type="Proteomes" id="UP000276133">
    <property type="component" value="Unassembled WGS sequence"/>
</dbReference>
<evidence type="ECO:0000313" key="5">
    <source>
        <dbReference type="EMBL" id="RNA11588.1"/>
    </source>
</evidence>
<evidence type="ECO:0000256" key="1">
    <source>
        <dbReference type="ARBA" id="ARBA00004123"/>
    </source>
</evidence>
<comment type="subcellular location">
    <subcellularLocation>
        <location evidence="1">Nucleus</location>
    </subcellularLocation>
</comment>
<evidence type="ECO:0000256" key="4">
    <source>
        <dbReference type="SAM" id="MobiDB-lite"/>
    </source>
</evidence>
<dbReference type="STRING" id="10195.A0A3M7QKU8"/>
<proteinExistence type="predicted"/>
<dbReference type="GO" id="GO:0045944">
    <property type="term" value="P:positive regulation of transcription by RNA polymerase II"/>
    <property type="evidence" value="ECO:0007669"/>
    <property type="project" value="TreeGrafter"/>
</dbReference>
<dbReference type="PRINTS" id="PR01743">
    <property type="entry name" value="SSDNABINDING"/>
</dbReference>
<keyword evidence="2 5" id="KW-0238">DNA-binding</keyword>
<reference evidence="5 6" key="1">
    <citation type="journal article" date="2018" name="Sci. Rep.">
        <title>Genomic signatures of local adaptation to the degree of environmental predictability in rotifers.</title>
        <authorList>
            <person name="Franch-Gras L."/>
            <person name="Hahn C."/>
            <person name="Garcia-Roger E.M."/>
            <person name="Carmona M.J."/>
            <person name="Serra M."/>
            <person name="Gomez A."/>
        </authorList>
    </citation>
    <scope>NUCLEOTIDE SEQUENCE [LARGE SCALE GENOMIC DNA]</scope>
    <source>
        <strain evidence="5">HYR1</strain>
    </source>
</reference>
<dbReference type="GO" id="GO:0005634">
    <property type="term" value="C:nucleus"/>
    <property type="evidence" value="ECO:0007669"/>
    <property type="project" value="UniProtKB-SubCell"/>
</dbReference>
<dbReference type="EMBL" id="REGN01005914">
    <property type="protein sequence ID" value="RNA11588.1"/>
    <property type="molecule type" value="Genomic_DNA"/>
</dbReference>
<keyword evidence="3" id="KW-0539">Nucleus</keyword>
<evidence type="ECO:0000256" key="3">
    <source>
        <dbReference type="ARBA" id="ARBA00023242"/>
    </source>
</evidence>
<dbReference type="AlphaFoldDB" id="A0A3M7QKU8"/>